<comment type="similarity">
    <text evidence="1 3">Belongs to the short-chain dehydrogenases/reductases (SDR) family.</text>
</comment>
<dbReference type="KEGG" id="pbj:VN24_16980"/>
<dbReference type="FunFam" id="3.40.50.720:FF:000084">
    <property type="entry name" value="Short-chain dehydrogenase reductase"/>
    <property type="match status" value="1"/>
</dbReference>
<evidence type="ECO:0000256" key="1">
    <source>
        <dbReference type="ARBA" id="ARBA00006484"/>
    </source>
</evidence>
<keyword evidence="2" id="KW-0560">Oxidoreductase</keyword>
<dbReference type="AlphaFoldDB" id="A0A0D5NKZ9"/>
<dbReference type="EMBL" id="CP011058">
    <property type="protein sequence ID" value="AJY75936.1"/>
    <property type="molecule type" value="Genomic_DNA"/>
</dbReference>
<evidence type="ECO:0000313" key="5">
    <source>
        <dbReference type="Proteomes" id="UP000032633"/>
    </source>
</evidence>
<dbReference type="Pfam" id="PF00106">
    <property type="entry name" value="adh_short"/>
    <property type="match status" value="1"/>
</dbReference>
<dbReference type="OrthoDB" id="9804774at2"/>
<dbReference type="PATRIC" id="fig|1126833.4.peg.3723"/>
<dbReference type="InterPro" id="IPR050259">
    <property type="entry name" value="SDR"/>
</dbReference>
<evidence type="ECO:0000256" key="3">
    <source>
        <dbReference type="RuleBase" id="RU000363"/>
    </source>
</evidence>
<dbReference type="GO" id="GO:0016491">
    <property type="term" value="F:oxidoreductase activity"/>
    <property type="evidence" value="ECO:0007669"/>
    <property type="project" value="UniProtKB-KW"/>
</dbReference>
<dbReference type="SUPFAM" id="SSF51735">
    <property type="entry name" value="NAD(P)-binding Rossmann-fold domains"/>
    <property type="match status" value="1"/>
</dbReference>
<protein>
    <submittedName>
        <fullName evidence="4">Oxidoreductase</fullName>
    </submittedName>
</protein>
<proteinExistence type="inferred from homology"/>
<dbReference type="CDD" id="cd05233">
    <property type="entry name" value="SDR_c"/>
    <property type="match status" value="1"/>
</dbReference>
<dbReference type="PROSITE" id="PS00061">
    <property type="entry name" value="ADH_SHORT"/>
    <property type="match status" value="1"/>
</dbReference>
<dbReference type="HOGENOM" id="CLU_010194_1_2_9"/>
<gene>
    <name evidence="4" type="ORF">VN24_16980</name>
</gene>
<dbReference type="PRINTS" id="PR00081">
    <property type="entry name" value="GDHRDH"/>
</dbReference>
<accession>A0A0D5NKZ9</accession>
<keyword evidence="5" id="KW-1185">Reference proteome</keyword>
<reference evidence="5" key="2">
    <citation type="submission" date="2015-03" db="EMBL/GenBank/DDBJ databases">
        <title>Genome sequence of Paenibacillus beijingensis strain DSM 24997T.</title>
        <authorList>
            <person name="Kwak Y."/>
            <person name="Shin J.-H."/>
        </authorList>
    </citation>
    <scope>NUCLEOTIDE SEQUENCE [LARGE SCALE GENOMIC DNA]</scope>
    <source>
        <strain evidence="5">DSM 24997</strain>
    </source>
</reference>
<dbReference type="STRING" id="1126833.VN24_16980"/>
<dbReference type="InterPro" id="IPR020904">
    <property type="entry name" value="Sc_DH/Rdtase_CS"/>
</dbReference>
<evidence type="ECO:0000313" key="4">
    <source>
        <dbReference type="EMBL" id="AJY75936.1"/>
    </source>
</evidence>
<dbReference type="PRINTS" id="PR00080">
    <property type="entry name" value="SDRFAMILY"/>
</dbReference>
<dbReference type="PANTHER" id="PTHR42879">
    <property type="entry name" value="3-OXOACYL-(ACYL-CARRIER-PROTEIN) REDUCTASE"/>
    <property type="match status" value="1"/>
</dbReference>
<sequence length="264" mass="28558">MELNLKDKLVLVTGSTAGIGKAIAISFLKEGAKVVVNGRSDENVNATVRELSALGTVYGIKANVADKAESDELIRKVDEIGNLDVLVNNTGVFTVKPFVDVTDEEWLEYYQINVMSAVRLSRAFLPKMIERNAGRIINIASEAGIKPYPELVPYGVSKTALITLSRGLAEVAKGTNVTVNSVLPGPTWTEGFGTFITDLAKENNKSLDTFIEEYFRNDQPSSLIQRYATVEEVADTIVFLASDKASAINGAAQRVEGGIIQSIL</sequence>
<reference evidence="4 5" key="1">
    <citation type="journal article" date="2015" name="J. Biotechnol.">
        <title>Complete genome sequence of Paenibacillus beijingensis 7188(T) (=DSM 24997(T)), a novel rhizobacterium from jujube garden soil.</title>
        <authorList>
            <person name="Kwak Y."/>
            <person name="Shin J.H."/>
        </authorList>
    </citation>
    <scope>NUCLEOTIDE SEQUENCE [LARGE SCALE GENOMIC DNA]</scope>
    <source>
        <strain evidence="4 5">DSM 24997</strain>
    </source>
</reference>
<dbReference type="GO" id="GO:0008206">
    <property type="term" value="P:bile acid metabolic process"/>
    <property type="evidence" value="ECO:0007669"/>
    <property type="project" value="UniProtKB-ARBA"/>
</dbReference>
<dbReference type="InterPro" id="IPR002347">
    <property type="entry name" value="SDR_fam"/>
</dbReference>
<organism evidence="4 5">
    <name type="scientific">Paenibacillus beijingensis</name>
    <dbReference type="NCBI Taxonomy" id="1126833"/>
    <lineage>
        <taxon>Bacteria</taxon>
        <taxon>Bacillati</taxon>
        <taxon>Bacillota</taxon>
        <taxon>Bacilli</taxon>
        <taxon>Bacillales</taxon>
        <taxon>Paenibacillaceae</taxon>
        <taxon>Paenibacillus</taxon>
    </lineage>
</organism>
<name>A0A0D5NKZ9_9BACL</name>
<dbReference type="Proteomes" id="UP000032633">
    <property type="component" value="Chromosome"/>
</dbReference>
<evidence type="ECO:0000256" key="2">
    <source>
        <dbReference type="ARBA" id="ARBA00023002"/>
    </source>
</evidence>
<dbReference type="RefSeq" id="WP_045671364.1">
    <property type="nucleotide sequence ID" value="NZ_CP011058.1"/>
</dbReference>
<dbReference type="InterPro" id="IPR036291">
    <property type="entry name" value="NAD(P)-bd_dom_sf"/>
</dbReference>
<dbReference type="Gene3D" id="3.40.50.720">
    <property type="entry name" value="NAD(P)-binding Rossmann-like Domain"/>
    <property type="match status" value="1"/>
</dbReference>